<dbReference type="Pfam" id="PF13584">
    <property type="entry name" value="BatD"/>
    <property type="match status" value="1"/>
</dbReference>
<comment type="caution">
    <text evidence="1">The sequence shown here is derived from an EMBL/GenBank/DDBJ whole genome shotgun (WGS) entry which is preliminary data.</text>
</comment>
<dbReference type="AlphaFoldDB" id="A0A4U1BF08"/>
<accession>A0A4U1BF08</accession>
<dbReference type="RefSeq" id="WP_136852374.1">
    <property type="nucleotide sequence ID" value="NZ_SWCI01000003.1"/>
</dbReference>
<gene>
    <name evidence="1" type="ORF">FCL40_06600</name>
</gene>
<dbReference type="InterPro" id="IPR025738">
    <property type="entry name" value="BatD"/>
</dbReference>
<keyword evidence="2" id="KW-1185">Reference proteome</keyword>
<proteinExistence type="predicted"/>
<name>A0A4U1BF08_9GAMM</name>
<evidence type="ECO:0000313" key="1">
    <source>
        <dbReference type="EMBL" id="TKB49824.1"/>
    </source>
</evidence>
<organism evidence="1 2">
    <name type="scientific">Ferrimonas sediminicola</name>
    <dbReference type="NCBI Taxonomy" id="2569538"/>
    <lineage>
        <taxon>Bacteria</taxon>
        <taxon>Pseudomonadati</taxon>
        <taxon>Pseudomonadota</taxon>
        <taxon>Gammaproteobacteria</taxon>
        <taxon>Alteromonadales</taxon>
        <taxon>Ferrimonadaceae</taxon>
        <taxon>Ferrimonas</taxon>
    </lineage>
</organism>
<dbReference type="EMBL" id="SWCI01000003">
    <property type="protein sequence ID" value="TKB49824.1"/>
    <property type="molecule type" value="Genomic_DNA"/>
</dbReference>
<evidence type="ECO:0000313" key="2">
    <source>
        <dbReference type="Proteomes" id="UP000305674"/>
    </source>
</evidence>
<dbReference type="PANTHER" id="PTHR40940">
    <property type="entry name" value="PROTEIN BATD-RELATED"/>
    <property type="match status" value="1"/>
</dbReference>
<dbReference type="PANTHER" id="PTHR40940:SF1">
    <property type="entry name" value="PROTEIN BATD"/>
    <property type="match status" value="1"/>
</dbReference>
<dbReference type="OrthoDB" id="5293418at2"/>
<sequence length="539" mass="59196">MVIRIILLLAWAIAPLSWAYSSLTASVDTNPVRMGHAFVLNVVADDELASDALDTSALLSDFDLLRNNISRSTQIINFNARKETRWQLLLVPKRTGTLLIPALEAGGVSTQAITLSVVERDAQAPQASPVFLRATLSDDEVWLGQPVDYQVKLYLAAELQRGSLTEPSLEGAAIAQMGQDSNTTEVIDGHRYRVIERHYLITPQQVGEFQIQGSDFSGDILRAGRSNDLFSRSLSKPVQVMGQALPLRVKAPPASFTAPWLVANAVVLSEEWTPQQDQVRVGEPLTRIISLTAVGTSEAALPNLDIHYPEGLKSYPDKGERSDQVRNREVVARLQQSTALVASQAGTYTLPEVRIAWWNAKMNRQEWATLPARTLTVQPAENQPVIAPQSQVQRQDFPRQSEGNPWFYSTWLLAVALIGALLWGNRRGGAASPPETSSRPSVMSQPTANGFERAIANDDLNGALQTLPARLEGIRGPSPTLVQVRRLFPELAPELDRLMSQSFGPRPGTADLSVLAAQVSRIKQETEKEHRGLPTLNPR</sequence>
<reference evidence="1 2" key="1">
    <citation type="submission" date="2019-04" db="EMBL/GenBank/DDBJ databases">
        <authorList>
            <person name="Hwang J.C."/>
        </authorList>
    </citation>
    <scope>NUCLEOTIDE SEQUENCE [LARGE SCALE GENOMIC DNA]</scope>
    <source>
        <strain evidence="1 2">IMCC35001</strain>
    </source>
</reference>
<dbReference type="Proteomes" id="UP000305674">
    <property type="component" value="Unassembled WGS sequence"/>
</dbReference>
<protein>
    <submittedName>
        <fullName evidence="1">Protein BatD</fullName>
    </submittedName>
</protein>